<dbReference type="NCBIfam" id="NF002537">
    <property type="entry name" value="PRK02090.1"/>
    <property type="match status" value="1"/>
</dbReference>
<evidence type="ECO:0000256" key="1">
    <source>
        <dbReference type="ARBA" id="ARBA00004848"/>
    </source>
</evidence>
<evidence type="ECO:0000313" key="15">
    <source>
        <dbReference type="Proteomes" id="UP001152885"/>
    </source>
</evidence>
<dbReference type="Proteomes" id="UP001152885">
    <property type="component" value="Unassembled WGS sequence"/>
</dbReference>
<protein>
    <recommendedName>
        <fullName evidence="3">phosphoadenylyl-sulfate reductase (thioredoxin)</fullName>
        <ecNumber evidence="3">1.8.4.8</ecNumber>
    </recommendedName>
    <alternativeName>
        <fullName evidence="10">3'-phosphoadenylylsulfate reductase</fullName>
    </alternativeName>
    <alternativeName>
        <fullName evidence="12">PAPS reductase, thioredoxin dependent</fullName>
    </alternativeName>
    <alternativeName>
        <fullName evidence="11">PAdoPS reductase</fullName>
    </alternativeName>
</protein>
<dbReference type="GO" id="GO:0009086">
    <property type="term" value="P:methionine biosynthetic process"/>
    <property type="evidence" value="ECO:0007669"/>
    <property type="project" value="UniProtKB-KW"/>
</dbReference>
<keyword evidence="4" id="KW-0028">Amino-acid biosynthesis</keyword>
<evidence type="ECO:0000256" key="9">
    <source>
        <dbReference type="ARBA" id="ARBA00052536"/>
    </source>
</evidence>
<gene>
    <name evidence="14" type="ORF">CANVERA_P4053</name>
</gene>
<proteinExistence type="inferred from homology"/>
<dbReference type="CDD" id="cd23945">
    <property type="entry name" value="PAPS_reductase"/>
    <property type="match status" value="1"/>
</dbReference>
<dbReference type="EMBL" id="CANTUO010000004">
    <property type="protein sequence ID" value="CAI5759542.1"/>
    <property type="molecule type" value="Genomic_DNA"/>
</dbReference>
<comment type="similarity">
    <text evidence="2">Belongs to the PAPS reductase family. CysH subfamily.</text>
</comment>
<accession>A0A9W4XBJ4</accession>
<dbReference type="OrthoDB" id="7869097at2759"/>
<evidence type="ECO:0000256" key="10">
    <source>
        <dbReference type="ARBA" id="ARBA00078053"/>
    </source>
</evidence>
<evidence type="ECO:0000256" key="4">
    <source>
        <dbReference type="ARBA" id="ARBA00022605"/>
    </source>
</evidence>
<evidence type="ECO:0000313" key="14">
    <source>
        <dbReference type="EMBL" id="CAI5759542.1"/>
    </source>
</evidence>
<evidence type="ECO:0000256" key="6">
    <source>
        <dbReference type="ARBA" id="ARBA00023002"/>
    </source>
</evidence>
<dbReference type="SUPFAM" id="SSF52402">
    <property type="entry name" value="Adenine nucleotide alpha hydrolases-like"/>
    <property type="match status" value="1"/>
</dbReference>
<dbReference type="GO" id="GO:0019344">
    <property type="term" value="P:cysteine biosynthetic process"/>
    <property type="evidence" value="ECO:0007669"/>
    <property type="project" value="UniProtKB-KW"/>
</dbReference>
<evidence type="ECO:0000259" key="13">
    <source>
        <dbReference type="Pfam" id="PF01507"/>
    </source>
</evidence>
<dbReference type="AlphaFoldDB" id="A0A9W4XBJ4"/>
<evidence type="ECO:0000256" key="8">
    <source>
        <dbReference type="ARBA" id="ARBA00023192"/>
    </source>
</evidence>
<evidence type="ECO:0000256" key="11">
    <source>
        <dbReference type="ARBA" id="ARBA00082472"/>
    </source>
</evidence>
<dbReference type="PANTHER" id="PTHR46509:SF1">
    <property type="entry name" value="PHOSPHOADENOSINE PHOSPHOSULFATE REDUCTASE"/>
    <property type="match status" value="1"/>
</dbReference>
<keyword evidence="6" id="KW-0560">Oxidoreductase</keyword>
<evidence type="ECO:0000256" key="3">
    <source>
        <dbReference type="ARBA" id="ARBA00013096"/>
    </source>
</evidence>
<dbReference type="GO" id="GO:0005737">
    <property type="term" value="C:cytoplasm"/>
    <property type="evidence" value="ECO:0007669"/>
    <property type="project" value="TreeGrafter"/>
</dbReference>
<dbReference type="GO" id="GO:0019379">
    <property type="term" value="P:sulfate assimilation, phosphoadenylyl sulfate reduction by phosphoadenylyl-sulfate reductase (thioredoxin)"/>
    <property type="evidence" value="ECO:0007669"/>
    <property type="project" value="InterPro"/>
</dbReference>
<reference evidence="14" key="1">
    <citation type="submission" date="2022-12" db="EMBL/GenBank/DDBJ databases">
        <authorList>
            <person name="Brejova B."/>
        </authorList>
    </citation>
    <scope>NUCLEOTIDE SEQUENCE</scope>
</reference>
<dbReference type="Pfam" id="PF01507">
    <property type="entry name" value="PAPS_reduct"/>
    <property type="match status" value="1"/>
</dbReference>
<dbReference type="Gene3D" id="3.40.50.620">
    <property type="entry name" value="HUPs"/>
    <property type="match status" value="1"/>
</dbReference>
<comment type="caution">
    <text evidence="14">The sequence shown here is derived from an EMBL/GenBank/DDBJ whole genome shotgun (WGS) entry which is preliminary data.</text>
</comment>
<dbReference type="InterPro" id="IPR011800">
    <property type="entry name" value="PAPS_reductase_CysH"/>
</dbReference>
<name>A0A9W4XBJ4_9ASCO</name>
<sequence>MSISLSQDHINFLNERLKELSTEELIKWAYYTFPSLYQTTAFGLTGLVTIDIISKLNLNVELIFLDTLYHFPQTYELVEKIKQKYNSKIHVYKPKGVNNENEFVEKYGDQLWESNDSYYDYLVKVEPSQRAYKELNVNVVLTGRRKSQGGARNNLSIIEVEETSGIIKINPLYNWDFDQVKSYVDKFQVPYNDLLNLGYKSVGDWHSTVPVAEDEDERSGRWKGKIKTECGIHQTEKFKEYLNV</sequence>
<dbReference type="FunFam" id="3.40.50.620:FF:000151">
    <property type="entry name" value="Phosphoadenosine phosphosulfate reductase"/>
    <property type="match status" value="1"/>
</dbReference>
<keyword evidence="8" id="KW-0198">Cysteine biosynthesis</keyword>
<dbReference type="PANTHER" id="PTHR46509">
    <property type="entry name" value="PHOSPHOADENOSINE PHOSPHOSULFATE REDUCTASE"/>
    <property type="match status" value="1"/>
</dbReference>
<keyword evidence="7" id="KW-0486">Methionine biosynthesis</keyword>
<organism evidence="14 15">
    <name type="scientific">Candida verbasci</name>
    <dbReference type="NCBI Taxonomy" id="1227364"/>
    <lineage>
        <taxon>Eukaryota</taxon>
        <taxon>Fungi</taxon>
        <taxon>Dikarya</taxon>
        <taxon>Ascomycota</taxon>
        <taxon>Saccharomycotina</taxon>
        <taxon>Pichiomycetes</taxon>
        <taxon>Debaryomycetaceae</taxon>
        <taxon>Candida/Lodderomyces clade</taxon>
        <taxon>Candida</taxon>
    </lineage>
</organism>
<dbReference type="PIRSF" id="PIRSF000857">
    <property type="entry name" value="PAPS_reductase"/>
    <property type="match status" value="1"/>
</dbReference>
<dbReference type="InterPro" id="IPR004511">
    <property type="entry name" value="PAPS/APS_Rdtase"/>
</dbReference>
<dbReference type="GO" id="GO:0004604">
    <property type="term" value="F:phosphoadenylyl-sulfate reductase (thioredoxin) activity"/>
    <property type="evidence" value="ECO:0007669"/>
    <property type="project" value="UniProtKB-EC"/>
</dbReference>
<keyword evidence="15" id="KW-1185">Reference proteome</keyword>
<evidence type="ECO:0000256" key="7">
    <source>
        <dbReference type="ARBA" id="ARBA00023167"/>
    </source>
</evidence>
<dbReference type="NCBIfam" id="TIGR02057">
    <property type="entry name" value="PAPS_reductase"/>
    <property type="match status" value="1"/>
</dbReference>
<dbReference type="NCBIfam" id="TIGR00434">
    <property type="entry name" value="cysH"/>
    <property type="match status" value="1"/>
</dbReference>
<evidence type="ECO:0000256" key="5">
    <source>
        <dbReference type="ARBA" id="ARBA00022857"/>
    </source>
</evidence>
<evidence type="ECO:0000256" key="12">
    <source>
        <dbReference type="ARBA" id="ARBA00082553"/>
    </source>
</evidence>
<dbReference type="InterPro" id="IPR014729">
    <property type="entry name" value="Rossmann-like_a/b/a_fold"/>
</dbReference>
<dbReference type="HAMAP" id="MF_00063">
    <property type="entry name" value="CysH"/>
    <property type="match status" value="1"/>
</dbReference>
<evidence type="ECO:0000256" key="2">
    <source>
        <dbReference type="ARBA" id="ARBA00009732"/>
    </source>
</evidence>
<comment type="pathway">
    <text evidence="1">Sulfur metabolism; hydrogen sulfide biosynthesis; sulfite from sulfate: step 3/3.</text>
</comment>
<dbReference type="InterPro" id="IPR002500">
    <property type="entry name" value="PAPS_reduct_dom"/>
</dbReference>
<keyword evidence="5" id="KW-0521">NADP</keyword>
<comment type="catalytic activity">
    <reaction evidence="9">
        <text>[thioredoxin]-disulfide + sulfite + adenosine 3',5'-bisphosphate + 2 H(+) = [thioredoxin]-dithiol + 3'-phosphoadenylyl sulfate</text>
        <dbReference type="Rhea" id="RHEA:11724"/>
        <dbReference type="Rhea" id="RHEA-COMP:10698"/>
        <dbReference type="Rhea" id="RHEA-COMP:10700"/>
        <dbReference type="ChEBI" id="CHEBI:15378"/>
        <dbReference type="ChEBI" id="CHEBI:17359"/>
        <dbReference type="ChEBI" id="CHEBI:29950"/>
        <dbReference type="ChEBI" id="CHEBI:50058"/>
        <dbReference type="ChEBI" id="CHEBI:58339"/>
        <dbReference type="ChEBI" id="CHEBI:58343"/>
        <dbReference type="EC" id="1.8.4.8"/>
    </reaction>
</comment>
<dbReference type="EC" id="1.8.4.8" evidence="3"/>
<feature type="domain" description="Phosphoadenosine phosphosulphate reductase" evidence="13">
    <location>
        <begin position="37"/>
        <end position="210"/>
    </location>
</feature>